<feature type="DNA-binding region" description="H-T-H motif" evidence="4">
    <location>
        <begin position="31"/>
        <end position="50"/>
    </location>
</feature>
<feature type="domain" description="HTH tetR-type" evidence="5">
    <location>
        <begin position="8"/>
        <end position="68"/>
    </location>
</feature>
<dbReference type="SUPFAM" id="SSF48498">
    <property type="entry name" value="Tetracyclin repressor-like, C-terminal domain"/>
    <property type="match status" value="1"/>
</dbReference>
<dbReference type="GO" id="GO:0003700">
    <property type="term" value="F:DNA-binding transcription factor activity"/>
    <property type="evidence" value="ECO:0007669"/>
    <property type="project" value="TreeGrafter"/>
</dbReference>
<evidence type="ECO:0000256" key="2">
    <source>
        <dbReference type="ARBA" id="ARBA00023125"/>
    </source>
</evidence>
<keyword evidence="3" id="KW-0804">Transcription</keyword>
<dbReference type="PROSITE" id="PS01081">
    <property type="entry name" value="HTH_TETR_1"/>
    <property type="match status" value="1"/>
</dbReference>
<dbReference type="PRINTS" id="PR00455">
    <property type="entry name" value="HTHTETR"/>
</dbReference>
<evidence type="ECO:0000313" key="7">
    <source>
        <dbReference type="Proteomes" id="UP000574133"/>
    </source>
</evidence>
<accession>A0A841THD9</accession>
<sequence>MNREAKKKLTRFRIVEASMELFENQGYESTTVQQIATRADVAKGTFFNYFSSKEDLILELQGSLIRREIENQSGLQGPIMPQLLNGLLIHARQYPLTQAVTRAVLQGVYGSERIGSAQSERSGEFARFLAMIIRKGQERGEIRTDLSAEKIAGMAVQCYYGVLMSWVLQSTEETLEDLMRCQFEIFTGGIRPEAAGMGERLSYG</sequence>
<dbReference type="SUPFAM" id="SSF46689">
    <property type="entry name" value="Homeodomain-like"/>
    <property type="match status" value="1"/>
</dbReference>
<dbReference type="RefSeq" id="WP_185179637.1">
    <property type="nucleotide sequence ID" value="NZ_CBCSEP010000009.1"/>
</dbReference>
<dbReference type="GO" id="GO:0000976">
    <property type="term" value="F:transcription cis-regulatory region binding"/>
    <property type="evidence" value="ECO:0007669"/>
    <property type="project" value="TreeGrafter"/>
</dbReference>
<comment type="caution">
    <text evidence="6">The sequence shown here is derived from an EMBL/GenBank/DDBJ whole genome shotgun (WGS) entry which is preliminary data.</text>
</comment>
<dbReference type="InterPro" id="IPR009057">
    <property type="entry name" value="Homeodomain-like_sf"/>
</dbReference>
<name>A0A841THD9_9BACL</name>
<reference evidence="6 7" key="1">
    <citation type="submission" date="2020-08" db="EMBL/GenBank/DDBJ databases">
        <title>Cohnella phylogeny.</title>
        <authorList>
            <person name="Dunlap C."/>
        </authorList>
    </citation>
    <scope>NUCLEOTIDE SEQUENCE [LARGE SCALE GENOMIC DNA]</scope>
    <source>
        <strain evidence="6 7">DSM 103658</strain>
    </source>
</reference>
<dbReference type="PROSITE" id="PS50977">
    <property type="entry name" value="HTH_TETR_2"/>
    <property type="match status" value="1"/>
</dbReference>
<evidence type="ECO:0000256" key="3">
    <source>
        <dbReference type="ARBA" id="ARBA00023163"/>
    </source>
</evidence>
<keyword evidence="1" id="KW-0805">Transcription regulation</keyword>
<dbReference type="InterPro" id="IPR001647">
    <property type="entry name" value="HTH_TetR"/>
</dbReference>
<evidence type="ECO:0000256" key="4">
    <source>
        <dbReference type="PROSITE-ProRule" id="PRU00335"/>
    </source>
</evidence>
<dbReference type="Proteomes" id="UP000574133">
    <property type="component" value="Unassembled WGS sequence"/>
</dbReference>
<dbReference type="InterPro" id="IPR036271">
    <property type="entry name" value="Tet_transcr_reg_TetR-rel_C_sf"/>
</dbReference>
<evidence type="ECO:0000313" key="6">
    <source>
        <dbReference type="EMBL" id="MBB6678367.1"/>
    </source>
</evidence>
<evidence type="ECO:0000256" key="1">
    <source>
        <dbReference type="ARBA" id="ARBA00023015"/>
    </source>
</evidence>
<dbReference type="InterPro" id="IPR023772">
    <property type="entry name" value="DNA-bd_HTH_TetR-type_CS"/>
</dbReference>
<dbReference type="Gene3D" id="1.10.357.10">
    <property type="entry name" value="Tetracycline Repressor, domain 2"/>
    <property type="match status" value="1"/>
</dbReference>
<organism evidence="6 7">
    <name type="scientific">Cohnella lubricantis</name>
    <dbReference type="NCBI Taxonomy" id="2163172"/>
    <lineage>
        <taxon>Bacteria</taxon>
        <taxon>Bacillati</taxon>
        <taxon>Bacillota</taxon>
        <taxon>Bacilli</taxon>
        <taxon>Bacillales</taxon>
        <taxon>Paenibacillaceae</taxon>
        <taxon>Cohnella</taxon>
    </lineage>
</organism>
<gene>
    <name evidence="6" type="ORF">H4Q31_13755</name>
</gene>
<proteinExistence type="predicted"/>
<dbReference type="InterPro" id="IPR050109">
    <property type="entry name" value="HTH-type_TetR-like_transc_reg"/>
</dbReference>
<dbReference type="AlphaFoldDB" id="A0A841THD9"/>
<protein>
    <submittedName>
        <fullName evidence="6">TetR/AcrR family transcriptional regulator</fullName>
    </submittedName>
</protein>
<keyword evidence="2 4" id="KW-0238">DNA-binding</keyword>
<dbReference type="PANTHER" id="PTHR30055:SF234">
    <property type="entry name" value="HTH-TYPE TRANSCRIPTIONAL REGULATOR BETI"/>
    <property type="match status" value="1"/>
</dbReference>
<dbReference type="EMBL" id="JACJVN010000055">
    <property type="protein sequence ID" value="MBB6678367.1"/>
    <property type="molecule type" value="Genomic_DNA"/>
</dbReference>
<evidence type="ECO:0000259" key="5">
    <source>
        <dbReference type="PROSITE" id="PS50977"/>
    </source>
</evidence>
<dbReference type="PANTHER" id="PTHR30055">
    <property type="entry name" value="HTH-TYPE TRANSCRIPTIONAL REGULATOR RUTR"/>
    <property type="match status" value="1"/>
</dbReference>
<dbReference type="Pfam" id="PF00440">
    <property type="entry name" value="TetR_N"/>
    <property type="match status" value="1"/>
</dbReference>
<keyword evidence="7" id="KW-1185">Reference proteome</keyword>